<organism evidence="1 2">
    <name type="scientific">Didymella heteroderae</name>
    <dbReference type="NCBI Taxonomy" id="1769908"/>
    <lineage>
        <taxon>Eukaryota</taxon>
        <taxon>Fungi</taxon>
        <taxon>Dikarya</taxon>
        <taxon>Ascomycota</taxon>
        <taxon>Pezizomycotina</taxon>
        <taxon>Dothideomycetes</taxon>
        <taxon>Pleosporomycetidae</taxon>
        <taxon>Pleosporales</taxon>
        <taxon>Pleosporineae</taxon>
        <taxon>Didymellaceae</taxon>
        <taxon>Didymella</taxon>
    </lineage>
</organism>
<dbReference type="OrthoDB" id="10597343at2759"/>
<keyword evidence="2" id="KW-1185">Reference proteome</keyword>
<gene>
    <name evidence="1" type="ORF">E8E12_003887</name>
</gene>
<accession>A0A9P5BYX7</accession>
<dbReference type="EMBL" id="SWKV01000055">
    <property type="protein sequence ID" value="KAF3035798.1"/>
    <property type="molecule type" value="Genomic_DNA"/>
</dbReference>
<proteinExistence type="predicted"/>
<reference evidence="1" key="1">
    <citation type="submission" date="2019-04" db="EMBL/GenBank/DDBJ databases">
        <title>Sequencing of skin fungus with MAO and IRED activity.</title>
        <authorList>
            <person name="Marsaioli A.J."/>
            <person name="Bonatto J.M.C."/>
            <person name="Reis Junior O."/>
        </authorList>
    </citation>
    <scope>NUCLEOTIDE SEQUENCE</scope>
    <source>
        <strain evidence="1">28M1</strain>
    </source>
</reference>
<evidence type="ECO:0000313" key="1">
    <source>
        <dbReference type="EMBL" id="KAF3035798.1"/>
    </source>
</evidence>
<dbReference type="AlphaFoldDB" id="A0A9P5BYX7"/>
<name>A0A9P5BYX7_9PLEO</name>
<protein>
    <submittedName>
        <fullName evidence="1">Uncharacterized protein</fullName>
    </submittedName>
</protein>
<dbReference type="Proteomes" id="UP000758155">
    <property type="component" value="Unassembled WGS sequence"/>
</dbReference>
<sequence>MAALVDVTFEINVLTDLDEFIVLELSMATEEGGPGTACGTVVEAGGDELLTFEFEKCDEETASKLLDVVALTRVDEEIQGNMRLLLNAEDDAKLALLDVARVRPAEGEGKTLVLLLLEVVFCGTGKLLNAGVGGAVPLAGFDMKEDNLLKLDALSEPLDAAVVELKPDIGIRVGKKLPSEVPVEDAAVDNEVLDMDNVDGPPGISVGDVDGGEDREIRLFDEASDDLSRVKADEEGHDVVATDGDSVVDGRGATVNHVDSAFGTGLNGVLEKEALGDDVAVTTIVWSEVMRVNVVVLPLGRSLVSGSGNEIVNLPLDDRAAELVLVAESPFETGDIDGVRVDVALPTVEVTVLVDVVS</sequence>
<evidence type="ECO:0000313" key="2">
    <source>
        <dbReference type="Proteomes" id="UP000758155"/>
    </source>
</evidence>
<comment type="caution">
    <text evidence="1">The sequence shown here is derived from an EMBL/GenBank/DDBJ whole genome shotgun (WGS) entry which is preliminary data.</text>
</comment>